<reference evidence="2" key="1">
    <citation type="submission" date="2022-07" db="EMBL/GenBank/DDBJ databases">
        <title>Genome Sequence of Physisporinus lineatus.</title>
        <authorList>
            <person name="Buettner E."/>
        </authorList>
    </citation>
    <scope>NUCLEOTIDE SEQUENCE</scope>
    <source>
        <strain evidence="2">VT162</strain>
    </source>
</reference>
<keyword evidence="3" id="KW-1185">Reference proteome</keyword>
<name>A0AAD5VE01_9APHY</name>
<dbReference type="AlphaFoldDB" id="A0AAD5VE01"/>
<protein>
    <submittedName>
        <fullName evidence="2">Uncharacterized protein</fullName>
    </submittedName>
</protein>
<evidence type="ECO:0000313" key="3">
    <source>
        <dbReference type="Proteomes" id="UP001212997"/>
    </source>
</evidence>
<gene>
    <name evidence="2" type="ORF">NLI96_g595</name>
</gene>
<evidence type="ECO:0000313" key="2">
    <source>
        <dbReference type="EMBL" id="KAJ3491565.1"/>
    </source>
</evidence>
<organism evidence="2 3">
    <name type="scientific">Meripilus lineatus</name>
    <dbReference type="NCBI Taxonomy" id="2056292"/>
    <lineage>
        <taxon>Eukaryota</taxon>
        <taxon>Fungi</taxon>
        <taxon>Dikarya</taxon>
        <taxon>Basidiomycota</taxon>
        <taxon>Agaricomycotina</taxon>
        <taxon>Agaricomycetes</taxon>
        <taxon>Polyporales</taxon>
        <taxon>Meripilaceae</taxon>
        <taxon>Meripilus</taxon>
    </lineage>
</organism>
<sequence length="479" mass="53212">MPRSFPSWLIVDADRNVDQYRWLVQYVSTNIRQNVDRIGPFSREVSNAFEKHFPASEIARVFDHNRFVRWETQEEALERSMLETQVNAEMTAQGITNKSELRARINRAYTDAMALCNNIDNYHERAAENKAQRAAERQNEKEKQDIGFAPSSGSEIGRKRQLHDLLYTLSLTLKRLCRETDTEALLVIGGRDGKGDLRRWVLSNREGERDDFAQSIQDPRHTAFPMLDAFANFLRRLHPSKTAEVSPDPEATPSLAGPVQGHDSSILLSDRAISPPLHPRIASLSTNNSEPSVETSNLDNMTVETVQASQLPVMSHFGSSSDLQMPSSEATAVPSSTSDSHCSPEAVTLSDQDVSQLSCLPAPKSSVVDFSSIPAPSLTIPDMTSLALPTPDTTCNASPAITRLPKAASAKSQRIHSTRSKVAPKKQASKFWEYVVIPNSPEVTSSLPESPERSGPRRSKRKQNEIAEATSLQSKRRRL</sequence>
<comment type="caution">
    <text evidence="2">The sequence shown here is derived from an EMBL/GenBank/DDBJ whole genome shotgun (WGS) entry which is preliminary data.</text>
</comment>
<feature type="compositionally biased region" description="Polar residues" evidence="1">
    <location>
        <begin position="316"/>
        <end position="341"/>
    </location>
</feature>
<feature type="region of interest" description="Disordered" evidence="1">
    <location>
        <begin position="441"/>
        <end position="479"/>
    </location>
</feature>
<feature type="region of interest" description="Disordered" evidence="1">
    <location>
        <begin position="127"/>
        <end position="154"/>
    </location>
</feature>
<dbReference type="Proteomes" id="UP001212997">
    <property type="component" value="Unassembled WGS sequence"/>
</dbReference>
<proteinExistence type="predicted"/>
<evidence type="ECO:0000256" key="1">
    <source>
        <dbReference type="SAM" id="MobiDB-lite"/>
    </source>
</evidence>
<accession>A0AAD5VE01</accession>
<feature type="region of interest" description="Disordered" evidence="1">
    <location>
        <begin position="316"/>
        <end position="348"/>
    </location>
</feature>
<feature type="region of interest" description="Disordered" evidence="1">
    <location>
        <begin position="242"/>
        <end position="262"/>
    </location>
</feature>
<feature type="compositionally biased region" description="Basic and acidic residues" evidence="1">
    <location>
        <begin position="127"/>
        <end position="145"/>
    </location>
</feature>
<dbReference type="EMBL" id="JANAWD010000010">
    <property type="protein sequence ID" value="KAJ3491565.1"/>
    <property type="molecule type" value="Genomic_DNA"/>
</dbReference>